<accession>A0A379MT37</accession>
<evidence type="ECO:0000256" key="1">
    <source>
        <dbReference type="SAM" id="MobiDB-lite"/>
    </source>
</evidence>
<feature type="region of interest" description="Disordered" evidence="1">
    <location>
        <begin position="18"/>
        <end position="41"/>
    </location>
</feature>
<reference evidence="2 3" key="1">
    <citation type="submission" date="2018-06" db="EMBL/GenBank/DDBJ databases">
        <authorList>
            <consortium name="Pathogen Informatics"/>
            <person name="Doyle S."/>
        </authorList>
    </citation>
    <scope>NUCLEOTIDE SEQUENCE [LARGE SCALE GENOMIC DNA]</scope>
    <source>
        <strain evidence="2 3">NCTC11190</strain>
    </source>
</reference>
<organism evidence="2 3">
    <name type="scientific">Rikenella microfusus</name>
    <dbReference type="NCBI Taxonomy" id="28139"/>
    <lineage>
        <taxon>Bacteria</taxon>
        <taxon>Pseudomonadati</taxon>
        <taxon>Bacteroidota</taxon>
        <taxon>Bacteroidia</taxon>
        <taxon>Bacteroidales</taxon>
        <taxon>Rikenellaceae</taxon>
        <taxon>Rikenella</taxon>
    </lineage>
</organism>
<name>A0A379MT37_9BACT</name>
<protein>
    <submittedName>
        <fullName evidence="2">Uncharacterized protein</fullName>
    </submittedName>
</protein>
<evidence type="ECO:0000313" key="3">
    <source>
        <dbReference type="Proteomes" id="UP000255233"/>
    </source>
</evidence>
<dbReference type="Proteomes" id="UP000255233">
    <property type="component" value="Unassembled WGS sequence"/>
</dbReference>
<feature type="compositionally biased region" description="Basic and acidic residues" evidence="1">
    <location>
        <begin position="18"/>
        <end position="33"/>
    </location>
</feature>
<keyword evidence="3" id="KW-1185">Reference proteome</keyword>
<evidence type="ECO:0000313" key="2">
    <source>
        <dbReference type="EMBL" id="SUE33997.1"/>
    </source>
</evidence>
<gene>
    <name evidence="2" type="ORF">NCTC11190_01214</name>
</gene>
<sequence>MGFPFRERQMYIFSPERSFDRGLPHDSSGERRGQTPIRSGKSYACHRSPGLRFVKIIPVGYRSAPDTHSFRRLRIPSCKLNRLFVQRRLPWQDSSAENPMINHIRRSQRGRNCAVLIAALRREWLRADIGRALYKIVRLVAKIGRPGAVATFGALSDVLRASRGEVSGPPANAEI</sequence>
<dbReference type="AlphaFoldDB" id="A0A379MT37"/>
<dbReference type="EMBL" id="UGVL01000001">
    <property type="protein sequence ID" value="SUE33997.1"/>
    <property type="molecule type" value="Genomic_DNA"/>
</dbReference>
<proteinExistence type="predicted"/>